<keyword evidence="3" id="KW-1185">Reference proteome</keyword>
<evidence type="ECO:0000313" key="3">
    <source>
        <dbReference type="Proteomes" id="UP000028981"/>
    </source>
</evidence>
<sequence length="70" mass="7242">MTRNSLPTGEGTSAKNDVADPHPSTEEDYDKIPQLGGSNPPDKDDPGTNSYTHGGKAPPHGDGKGRNGKA</sequence>
<organism evidence="2 3">
    <name type="scientific">Devosia riboflavina</name>
    <dbReference type="NCBI Taxonomy" id="46914"/>
    <lineage>
        <taxon>Bacteria</taxon>
        <taxon>Pseudomonadati</taxon>
        <taxon>Pseudomonadota</taxon>
        <taxon>Alphaproteobacteria</taxon>
        <taxon>Hyphomicrobiales</taxon>
        <taxon>Devosiaceae</taxon>
        <taxon>Devosia</taxon>
    </lineage>
</organism>
<dbReference type="AlphaFoldDB" id="A0A087LXY2"/>
<dbReference type="OrthoDB" id="7951267at2"/>
<name>A0A087LXY2_9HYPH</name>
<dbReference type="EMBL" id="JQGC01000025">
    <property type="protein sequence ID" value="KFL29485.1"/>
    <property type="molecule type" value="Genomic_DNA"/>
</dbReference>
<reference evidence="2 3" key="1">
    <citation type="submission" date="2014-08" db="EMBL/GenBank/DDBJ databases">
        <authorList>
            <person name="Hassan Y.I."/>
            <person name="Lepp D."/>
            <person name="Zhou T."/>
        </authorList>
    </citation>
    <scope>NUCLEOTIDE SEQUENCE [LARGE SCALE GENOMIC DNA]</scope>
    <source>
        <strain evidence="2 3">IFO13584</strain>
    </source>
</reference>
<gene>
    <name evidence="2" type="ORF">JP75_20660</name>
</gene>
<dbReference type="Proteomes" id="UP000028981">
    <property type="component" value="Unassembled WGS sequence"/>
</dbReference>
<protein>
    <submittedName>
        <fullName evidence="2">Uncharacterized protein</fullName>
    </submittedName>
</protein>
<feature type="region of interest" description="Disordered" evidence="1">
    <location>
        <begin position="1"/>
        <end position="70"/>
    </location>
</feature>
<feature type="compositionally biased region" description="Basic and acidic residues" evidence="1">
    <location>
        <begin position="59"/>
        <end position="70"/>
    </location>
</feature>
<evidence type="ECO:0000313" key="2">
    <source>
        <dbReference type="EMBL" id="KFL29485.1"/>
    </source>
</evidence>
<comment type="caution">
    <text evidence="2">The sequence shown here is derived from an EMBL/GenBank/DDBJ whole genome shotgun (WGS) entry which is preliminary data.</text>
</comment>
<evidence type="ECO:0000256" key="1">
    <source>
        <dbReference type="SAM" id="MobiDB-lite"/>
    </source>
</evidence>
<feature type="compositionally biased region" description="Polar residues" evidence="1">
    <location>
        <begin position="1"/>
        <end position="15"/>
    </location>
</feature>
<dbReference type="RefSeq" id="WP_035086332.1">
    <property type="nucleotide sequence ID" value="NZ_JQGC01000025.1"/>
</dbReference>
<accession>A0A087LXY2</accession>
<proteinExistence type="predicted"/>